<dbReference type="EMBL" id="JX904147">
    <property type="protein sequence ID" value="AGA18267.1"/>
    <property type="molecule type" value="Genomic_DNA"/>
</dbReference>
<protein>
    <recommendedName>
        <fullName evidence="12">CRESS-DNA virus Rep endonuclease domain-containing protein</fullName>
    </recommendedName>
</protein>
<reference evidence="13" key="1">
    <citation type="journal article" date="2013" name="ISME J.">
        <title>Previously unknown and highly divergent ssDNA viruses populate the oceans.</title>
        <authorList>
            <person name="Labonte J.M."/>
            <person name="Suttle C.A."/>
        </authorList>
    </citation>
    <scope>NUCLEOTIDE SEQUENCE</scope>
</reference>
<sequence length="268" mass="31236">MISSNSSRDLSNIKQISPSRHWFLTLNNYNKEDISTILNSNSSKCSKFIFQEEVGSSGTKHLQGYFYFPEKIRPLSFFTFSNHPYWAKCKSVKGSIEYCSKIDTRNGEVYNRNIHIPKPPYKLNINLYVWQVPIVSLLSMPPNDRLIYWFFEPEGGIGKTTFQKWYFMKFNSTKHILCLSGKSADMKHGIINYIDKTGHTPEIVFINIPKSNSKFISYTGLEEIKDMWFYSGKYDGGMVCDQNPHLLVFSNSEPEYEKMTQRFKVIKL</sequence>
<organism evidence="13">
    <name type="scientific">uncultured marine virus</name>
    <dbReference type="NCBI Taxonomy" id="186617"/>
    <lineage>
        <taxon>Viruses</taxon>
        <taxon>environmental samples</taxon>
    </lineage>
</organism>
<evidence type="ECO:0000259" key="12">
    <source>
        <dbReference type="PROSITE" id="PS52020"/>
    </source>
</evidence>
<dbReference type="GO" id="GO:0003677">
    <property type="term" value="F:DNA binding"/>
    <property type="evidence" value="ECO:0007669"/>
    <property type="project" value="UniProtKB-KW"/>
</dbReference>
<dbReference type="GO" id="GO:0006260">
    <property type="term" value="P:DNA replication"/>
    <property type="evidence" value="ECO:0007669"/>
    <property type="project" value="UniProtKB-KW"/>
</dbReference>
<feature type="domain" description="CRESS-DNA virus Rep endonuclease" evidence="12">
    <location>
        <begin position="16"/>
        <end position="112"/>
    </location>
</feature>
<evidence type="ECO:0000256" key="6">
    <source>
        <dbReference type="ARBA" id="ARBA00022723"/>
    </source>
</evidence>
<evidence type="ECO:0000256" key="4">
    <source>
        <dbReference type="ARBA" id="ARBA00022705"/>
    </source>
</evidence>
<proteinExistence type="predicted"/>
<keyword evidence="6" id="KW-0479">Metal-binding</keyword>
<evidence type="ECO:0000256" key="11">
    <source>
        <dbReference type="ARBA" id="ARBA00023125"/>
    </source>
</evidence>
<evidence type="ECO:0000256" key="10">
    <source>
        <dbReference type="ARBA" id="ARBA00023124"/>
    </source>
</evidence>
<dbReference type="GO" id="GO:0004519">
    <property type="term" value="F:endonuclease activity"/>
    <property type="evidence" value="ECO:0007669"/>
    <property type="project" value="UniProtKB-KW"/>
</dbReference>
<evidence type="ECO:0000256" key="2">
    <source>
        <dbReference type="ARBA" id="ARBA00022679"/>
    </source>
</evidence>
<evidence type="ECO:0000256" key="1">
    <source>
        <dbReference type="ARBA" id="ARBA00004147"/>
    </source>
</evidence>
<dbReference type="Gene3D" id="3.40.1310.20">
    <property type="match status" value="1"/>
</dbReference>
<keyword evidence="3" id="KW-0548">Nucleotidyltransferase</keyword>
<dbReference type="GO" id="GO:0016787">
    <property type="term" value="F:hydrolase activity"/>
    <property type="evidence" value="ECO:0007669"/>
    <property type="project" value="UniProtKB-KW"/>
</dbReference>
<keyword evidence="11" id="KW-0238">DNA-binding</keyword>
<keyword evidence="7" id="KW-0547">Nucleotide-binding</keyword>
<keyword evidence="8" id="KW-0255">Endonuclease</keyword>
<dbReference type="PROSITE" id="PS52020">
    <property type="entry name" value="CRESS_DNA_REP"/>
    <property type="match status" value="1"/>
</dbReference>
<comment type="subcellular location">
    <subcellularLocation>
        <location evidence="1">Host nucleus</location>
    </subcellularLocation>
</comment>
<accession>S4TF99</accession>
<evidence type="ECO:0000256" key="5">
    <source>
        <dbReference type="ARBA" id="ARBA00022722"/>
    </source>
</evidence>
<keyword evidence="9" id="KW-0378">Hydrolase</keyword>
<keyword evidence="5" id="KW-0540">Nuclease</keyword>
<dbReference type="GO" id="GO:0046872">
    <property type="term" value="F:metal ion binding"/>
    <property type="evidence" value="ECO:0007669"/>
    <property type="project" value="UniProtKB-KW"/>
</dbReference>
<keyword evidence="2" id="KW-0808">Transferase</keyword>
<evidence type="ECO:0000256" key="9">
    <source>
        <dbReference type="ARBA" id="ARBA00022801"/>
    </source>
</evidence>
<name>S4TF99_9VIRU</name>
<evidence type="ECO:0000313" key="13">
    <source>
        <dbReference type="EMBL" id="AGA18267.1"/>
    </source>
</evidence>
<keyword evidence="4" id="KW-0235">DNA replication</keyword>
<evidence type="ECO:0000256" key="7">
    <source>
        <dbReference type="ARBA" id="ARBA00022741"/>
    </source>
</evidence>
<dbReference type="Pfam" id="PF02407">
    <property type="entry name" value="Viral_Rep"/>
    <property type="match status" value="1"/>
</dbReference>
<evidence type="ECO:0000256" key="8">
    <source>
        <dbReference type="ARBA" id="ARBA00022759"/>
    </source>
</evidence>
<dbReference type="GO" id="GO:0016779">
    <property type="term" value="F:nucleotidyltransferase activity"/>
    <property type="evidence" value="ECO:0007669"/>
    <property type="project" value="UniProtKB-KW"/>
</dbReference>
<dbReference type="GO" id="GO:0000166">
    <property type="term" value="F:nucleotide binding"/>
    <property type="evidence" value="ECO:0007669"/>
    <property type="project" value="UniProtKB-KW"/>
</dbReference>
<dbReference type="InterPro" id="IPR049912">
    <property type="entry name" value="CRESS_DNA_REP"/>
</dbReference>
<evidence type="ECO:0000256" key="3">
    <source>
        <dbReference type="ARBA" id="ARBA00022695"/>
    </source>
</evidence>
<dbReference type="GO" id="GO:0042025">
    <property type="term" value="C:host cell nucleus"/>
    <property type="evidence" value="ECO:0007669"/>
    <property type="project" value="UniProtKB-SubCell"/>
</dbReference>
<keyword evidence="10" id="KW-0190">Covalent protein-DNA linkage</keyword>